<keyword evidence="1" id="KW-0472">Membrane</keyword>
<keyword evidence="3" id="KW-1185">Reference proteome</keyword>
<dbReference type="AlphaFoldDB" id="A0A964UX75"/>
<accession>A0A964UX75</accession>
<name>A0A964UX75_9ACTN</name>
<dbReference type="OrthoDB" id="4350291at2"/>
<feature type="transmembrane region" description="Helical" evidence="1">
    <location>
        <begin position="174"/>
        <end position="194"/>
    </location>
</feature>
<feature type="transmembrane region" description="Helical" evidence="1">
    <location>
        <begin position="201"/>
        <end position="221"/>
    </location>
</feature>
<gene>
    <name evidence="2" type="ORF">GUY60_37975</name>
</gene>
<evidence type="ECO:0000256" key="1">
    <source>
        <dbReference type="SAM" id="Phobius"/>
    </source>
</evidence>
<organism evidence="2 3">
    <name type="scientific">Streptomyces boluensis</name>
    <dbReference type="NCBI Taxonomy" id="1775135"/>
    <lineage>
        <taxon>Bacteria</taxon>
        <taxon>Bacillati</taxon>
        <taxon>Actinomycetota</taxon>
        <taxon>Actinomycetes</taxon>
        <taxon>Kitasatosporales</taxon>
        <taxon>Streptomycetaceae</taxon>
        <taxon>Streptomyces</taxon>
    </lineage>
</organism>
<evidence type="ECO:0008006" key="4">
    <source>
        <dbReference type="Google" id="ProtNLM"/>
    </source>
</evidence>
<reference evidence="2" key="1">
    <citation type="submission" date="2020-01" db="EMBL/GenBank/DDBJ databases">
        <title>Whole-genome analyses of novel actinobacteria.</title>
        <authorList>
            <person name="Sahin N."/>
        </authorList>
    </citation>
    <scope>NUCLEOTIDE SEQUENCE</scope>
    <source>
        <strain evidence="2">YC537</strain>
    </source>
</reference>
<keyword evidence="1" id="KW-1133">Transmembrane helix</keyword>
<evidence type="ECO:0000313" key="2">
    <source>
        <dbReference type="EMBL" id="NBE57101.1"/>
    </source>
</evidence>
<dbReference type="Proteomes" id="UP000598297">
    <property type="component" value="Unassembled WGS sequence"/>
</dbReference>
<proteinExistence type="predicted"/>
<dbReference type="EMBL" id="JAAAHS010000763">
    <property type="protein sequence ID" value="NBE57101.1"/>
    <property type="molecule type" value="Genomic_DNA"/>
</dbReference>
<feature type="transmembrane region" description="Helical" evidence="1">
    <location>
        <begin position="252"/>
        <end position="271"/>
    </location>
</feature>
<evidence type="ECO:0000313" key="3">
    <source>
        <dbReference type="Proteomes" id="UP000598297"/>
    </source>
</evidence>
<comment type="caution">
    <text evidence="2">The sequence shown here is derived from an EMBL/GenBank/DDBJ whole genome shotgun (WGS) entry which is preliminary data.</text>
</comment>
<feature type="non-terminal residue" evidence="2">
    <location>
        <position position="274"/>
    </location>
</feature>
<feature type="non-terminal residue" evidence="2">
    <location>
        <position position="1"/>
    </location>
</feature>
<protein>
    <recommendedName>
        <fullName evidence="4">Integral membrane protein</fullName>
    </recommendedName>
</protein>
<sequence length="274" mass="28422">GRVRAGLSAVLLVLACLITPLGALSTWAKYEIGDADNYVATMAPLASEPAVRETVADAATGEIMKQIDVGPLQDTVEAFLHEAILSFTDTAAFRTAWDAANRAAHDAVQDSLNNGGDSSVAIDLAPITEQIKTQLIEDGVPFAHSIPITHTEVTVLDAQDLGTARKGFHMLQVAGIWLPLGALVCAVVGIALAVRRRRAVMATGLGLALSAAALAVALAVGRSLTLDDLPRDLSRPAVAAVYDALTSTLRTTAWVIVAVGLAVALVAWAGGRFG</sequence>
<keyword evidence="1" id="KW-0812">Transmembrane</keyword>
<dbReference type="RefSeq" id="WP_161706042.1">
    <property type="nucleotide sequence ID" value="NZ_JAAAHS010000763.1"/>
</dbReference>